<reference evidence="1 2" key="1">
    <citation type="submission" date="2019-07" db="EMBL/GenBank/DDBJ databases">
        <title>Gilliamella genomes.</title>
        <authorList>
            <person name="Zheng H."/>
        </authorList>
    </citation>
    <scope>NUCLEOTIDE SEQUENCE [LARGE SCALE GENOMIC DNA]</scope>
    <source>
        <strain evidence="1 2">W8131</strain>
    </source>
</reference>
<dbReference type="Proteomes" id="UP000319138">
    <property type="component" value="Unassembled WGS sequence"/>
</dbReference>
<proteinExistence type="predicted"/>
<dbReference type="SUPFAM" id="SSF69279">
    <property type="entry name" value="Phage tail proteins"/>
    <property type="match status" value="1"/>
</dbReference>
<dbReference type="EMBL" id="VMHL01000001">
    <property type="protein sequence ID" value="TSJ91864.1"/>
    <property type="molecule type" value="Genomic_DNA"/>
</dbReference>
<evidence type="ECO:0000313" key="1">
    <source>
        <dbReference type="EMBL" id="TSJ91864.1"/>
    </source>
</evidence>
<comment type="caution">
    <text evidence="1">The sequence shown here is derived from an EMBL/GenBank/DDBJ whole genome shotgun (WGS) entry which is preliminary data.</text>
</comment>
<organism evidence="1 2">
    <name type="scientific">Gilliamella apicola</name>
    <dbReference type="NCBI Taxonomy" id="1196095"/>
    <lineage>
        <taxon>Bacteria</taxon>
        <taxon>Pseudomonadati</taxon>
        <taxon>Pseudomonadota</taxon>
        <taxon>Gammaproteobacteria</taxon>
        <taxon>Orbales</taxon>
        <taxon>Orbaceae</taxon>
        <taxon>Gilliamella</taxon>
    </lineage>
</organism>
<name>A0A556RSP6_9GAMM</name>
<gene>
    <name evidence="1" type="ORF">FPQ14_00945</name>
</gene>
<protein>
    <submittedName>
        <fullName evidence="1">Uncharacterized protein</fullName>
    </submittedName>
</protein>
<dbReference type="AlphaFoldDB" id="A0A556RSP6"/>
<sequence length="170" mass="18688">MSIVIDDSDQKINLPNRGAKLEITLGWKADNPKNTLDDQEAVIFDANIKNVFIISQVTHSGTPDIITLQGESANISGDIINKIREQSYYDLTLGDIIATIATRSNLTYRYDKLLGSKYISHIDQTKESDSSFLTRLVNDYGGGVTVKNDILIAFNKGQGITVNGKKIPPS</sequence>
<evidence type="ECO:0000313" key="2">
    <source>
        <dbReference type="Proteomes" id="UP000319138"/>
    </source>
</evidence>
<accession>A0A556RSP6</accession>